<reference evidence="1" key="1">
    <citation type="submission" date="2019-03" db="EMBL/GenBank/DDBJ databases">
        <title>Single cell metagenomics reveals metabolic interactions within the superorganism composed of flagellate Streblomastix strix and complex community of Bacteroidetes bacteria on its surface.</title>
        <authorList>
            <person name="Treitli S.C."/>
            <person name="Kolisko M."/>
            <person name="Husnik F."/>
            <person name="Keeling P."/>
            <person name="Hampl V."/>
        </authorList>
    </citation>
    <scope>NUCLEOTIDE SEQUENCE</scope>
    <source>
        <strain evidence="1">STM</strain>
    </source>
</reference>
<gene>
    <name evidence="1" type="ORF">EZS27_003804</name>
</gene>
<accession>A0A5J4SRD7</accession>
<dbReference type="EMBL" id="SNRY01000061">
    <property type="protein sequence ID" value="KAA6348739.1"/>
    <property type="molecule type" value="Genomic_DNA"/>
</dbReference>
<sequence length="620" mass="72306">MNKKIILLTGSIDIARNNVPYTVITNLSERINQYLSNIRKIILHTNFDYIVFCENTNYDYDYSFLIQLAESRGKKLEILSFQTNETQVREKGKGFGEGEIIKYALTHSSYLQDGTLSFYKLTGRVFIKKINLILCLDKNKKNIFLKTSKCSRPAIDSVFFKVNIGEYKNYLLESYKSVNDINNYYFEHVYYEALIHSPMKVNRFSVLPYQDGVSASNGMHYNLSFIDAMKKGIKLYLGCYKINTNQPRLKTYLIFEPYDSGHRKEYMTNILSHIIDNDEYSDKYIFAFNSILFDILECEKYKSDKIHFTLIPKSVTANIWKRAMHEYSIIVKLYKQFRFDHVILPDFYTFTPASIFKKYKFKISGILYKPFNPKEKYSFLLRIIKHIQYFCISRKKHIQSIFILNNPKLSSILNKTYLTDKFTNLVDPVPIYTPSNINPYSQKNKIIGLHFGSLDERKGTLSILHSLSLIAPEIRKQLLLAFVGMPSIQSKEKIEHEIQKARRMLPEITIDYRPEFVSDDLMENYYQFAQFVLIPYKHITMSSGVLGHAARWGNYIIGNKGVVGDLINEYQLGEAITPTNEEIARAITTFATKKSTINKENAQKYVRDHSVSQFVKTLFT</sequence>
<dbReference type="AlphaFoldDB" id="A0A5J4SRD7"/>
<organism evidence="1">
    <name type="scientific">termite gut metagenome</name>
    <dbReference type="NCBI Taxonomy" id="433724"/>
    <lineage>
        <taxon>unclassified sequences</taxon>
        <taxon>metagenomes</taxon>
        <taxon>organismal metagenomes</taxon>
    </lineage>
</organism>
<comment type="caution">
    <text evidence="1">The sequence shown here is derived from an EMBL/GenBank/DDBJ whole genome shotgun (WGS) entry which is preliminary data.</text>
</comment>
<dbReference type="Gene3D" id="3.40.50.2000">
    <property type="entry name" value="Glycogen Phosphorylase B"/>
    <property type="match status" value="1"/>
</dbReference>
<dbReference type="SUPFAM" id="SSF53756">
    <property type="entry name" value="UDP-Glycosyltransferase/glycogen phosphorylase"/>
    <property type="match status" value="1"/>
</dbReference>
<name>A0A5J4SRD7_9ZZZZ</name>
<protein>
    <recommendedName>
        <fullName evidence="2">Glycosyl transferase family 1 domain-containing protein</fullName>
    </recommendedName>
</protein>
<evidence type="ECO:0000313" key="1">
    <source>
        <dbReference type="EMBL" id="KAA6348739.1"/>
    </source>
</evidence>
<proteinExistence type="predicted"/>
<evidence type="ECO:0008006" key="2">
    <source>
        <dbReference type="Google" id="ProtNLM"/>
    </source>
</evidence>